<comment type="PTM">
    <text evidence="9">Cleaved by prepilin peptidase.</text>
</comment>
<dbReference type="NCBIfam" id="TIGR01707">
    <property type="entry name" value="gspI"/>
    <property type="match status" value="1"/>
</dbReference>
<dbReference type="Gene3D" id="3.30.1300.30">
    <property type="entry name" value="GSPII I/J protein-like"/>
    <property type="match status" value="1"/>
</dbReference>
<evidence type="ECO:0000256" key="6">
    <source>
        <dbReference type="ARBA" id="ARBA00022692"/>
    </source>
</evidence>
<evidence type="ECO:0000313" key="11">
    <source>
        <dbReference type="EMBL" id="MBB5017880.1"/>
    </source>
</evidence>
<dbReference type="AlphaFoldDB" id="A0A840MHL3"/>
<comment type="subunit">
    <text evidence="9">Type II secretion is composed of four main components: the outer membrane complex, the inner membrane complex, the cytoplasmic secretion ATPase and the periplasm-spanning pseudopilus.</text>
</comment>
<organism evidence="11 12">
    <name type="scientific">Chitinivorax tropicus</name>
    <dbReference type="NCBI Taxonomy" id="714531"/>
    <lineage>
        <taxon>Bacteria</taxon>
        <taxon>Pseudomonadati</taxon>
        <taxon>Pseudomonadota</taxon>
        <taxon>Betaproteobacteria</taxon>
        <taxon>Chitinivorax</taxon>
    </lineage>
</organism>
<proteinExistence type="inferred from homology"/>
<evidence type="ECO:0000256" key="7">
    <source>
        <dbReference type="ARBA" id="ARBA00022989"/>
    </source>
</evidence>
<dbReference type="InterPro" id="IPR010052">
    <property type="entry name" value="T2SS_protein-GspI"/>
</dbReference>
<reference evidence="11 12" key="1">
    <citation type="submission" date="2020-08" db="EMBL/GenBank/DDBJ databases">
        <title>Genomic Encyclopedia of Type Strains, Phase IV (KMG-IV): sequencing the most valuable type-strain genomes for metagenomic binning, comparative biology and taxonomic classification.</title>
        <authorList>
            <person name="Goeker M."/>
        </authorList>
    </citation>
    <scope>NUCLEOTIDE SEQUENCE [LARGE SCALE GENOMIC DNA]</scope>
    <source>
        <strain evidence="11 12">DSM 27165</strain>
    </source>
</reference>
<keyword evidence="5 9" id="KW-0997">Cell inner membrane</keyword>
<dbReference type="Pfam" id="PF02501">
    <property type="entry name" value="T2SSI"/>
    <property type="match status" value="1"/>
</dbReference>
<evidence type="ECO:0000256" key="3">
    <source>
        <dbReference type="ARBA" id="ARBA00022475"/>
    </source>
</evidence>
<evidence type="ECO:0000256" key="9">
    <source>
        <dbReference type="RuleBase" id="RU368030"/>
    </source>
</evidence>
<comment type="subcellular location">
    <subcellularLocation>
        <location evidence="1 9">Cell inner membrane</location>
        <topology evidence="1 9">Single-pass membrane protein</topology>
    </subcellularLocation>
</comment>
<evidence type="ECO:0000313" key="12">
    <source>
        <dbReference type="Proteomes" id="UP000575898"/>
    </source>
</evidence>
<dbReference type="Pfam" id="PF07963">
    <property type="entry name" value="N_methyl"/>
    <property type="match status" value="1"/>
</dbReference>
<dbReference type="InterPro" id="IPR012902">
    <property type="entry name" value="N_methyl_site"/>
</dbReference>
<evidence type="ECO:0000256" key="1">
    <source>
        <dbReference type="ARBA" id="ARBA00004377"/>
    </source>
</evidence>
<comment type="caution">
    <text evidence="11">The sequence shown here is derived from an EMBL/GenBank/DDBJ whole genome shotgun (WGS) entry which is preliminary data.</text>
</comment>
<dbReference type="NCBIfam" id="TIGR02532">
    <property type="entry name" value="IV_pilin_GFxxxE"/>
    <property type="match status" value="1"/>
</dbReference>
<dbReference type="PANTHER" id="PTHR38779:SF2">
    <property type="entry name" value="TYPE II SECRETION SYSTEM PROTEIN I-RELATED"/>
    <property type="match status" value="1"/>
</dbReference>
<dbReference type="InterPro" id="IPR045584">
    <property type="entry name" value="Pilin-like"/>
</dbReference>
<evidence type="ECO:0000256" key="5">
    <source>
        <dbReference type="ARBA" id="ARBA00022519"/>
    </source>
</evidence>
<keyword evidence="12" id="KW-1185">Reference proteome</keyword>
<accession>A0A840MHL3</accession>
<keyword evidence="7 9" id="KW-1133">Transmembrane helix</keyword>
<dbReference type="GO" id="GO:0015627">
    <property type="term" value="C:type II protein secretion system complex"/>
    <property type="evidence" value="ECO:0007669"/>
    <property type="project" value="UniProtKB-UniRule"/>
</dbReference>
<protein>
    <recommendedName>
        <fullName evidence="9">Type II secretion system protein I</fullName>
        <shortName evidence="9">T2SS minor pseudopilin I</shortName>
    </recommendedName>
</protein>
<keyword evidence="3" id="KW-1003">Cell membrane</keyword>
<dbReference type="InterPro" id="IPR003413">
    <property type="entry name" value="T2SS_GspI_C"/>
</dbReference>
<feature type="transmembrane region" description="Helical" evidence="9">
    <location>
        <begin position="12"/>
        <end position="32"/>
    </location>
</feature>
<dbReference type="RefSeq" id="WP_184036321.1">
    <property type="nucleotide sequence ID" value="NZ_JACHHY010000005.1"/>
</dbReference>
<evidence type="ECO:0000256" key="2">
    <source>
        <dbReference type="ARBA" id="ARBA00008358"/>
    </source>
</evidence>
<dbReference type="Proteomes" id="UP000575898">
    <property type="component" value="Unassembled WGS sequence"/>
</dbReference>
<dbReference type="EMBL" id="JACHHY010000005">
    <property type="protein sequence ID" value="MBB5017880.1"/>
    <property type="molecule type" value="Genomic_DNA"/>
</dbReference>
<evidence type="ECO:0000259" key="10">
    <source>
        <dbReference type="Pfam" id="PF02501"/>
    </source>
</evidence>
<keyword evidence="4 9" id="KW-0488">Methylation</keyword>
<feature type="domain" description="Type II secretion system protein GspI C-terminal" evidence="10">
    <location>
        <begin position="46"/>
        <end position="124"/>
    </location>
</feature>
<dbReference type="GO" id="GO:0005886">
    <property type="term" value="C:plasma membrane"/>
    <property type="evidence" value="ECO:0007669"/>
    <property type="project" value="UniProtKB-SubCell"/>
</dbReference>
<dbReference type="PANTHER" id="PTHR38779">
    <property type="entry name" value="TYPE II SECRETION SYSTEM PROTEIN I-RELATED"/>
    <property type="match status" value="1"/>
</dbReference>
<dbReference type="SUPFAM" id="SSF54523">
    <property type="entry name" value="Pili subunits"/>
    <property type="match status" value="1"/>
</dbReference>
<name>A0A840MHL3_9PROT</name>
<evidence type="ECO:0000256" key="4">
    <source>
        <dbReference type="ARBA" id="ARBA00022481"/>
    </source>
</evidence>
<comment type="function">
    <text evidence="9">Component of the type II secretion system required for the energy-dependent secretion of extracellular factors such as proteases and toxins from the periplasm.</text>
</comment>
<keyword evidence="6 9" id="KW-0812">Transmembrane</keyword>
<sequence>MPSISTKSPANGFTLIEVLIALVILAVALAAAMRATSGLISSVSEMKTRLAAGWVAQNRLNEHNALRDFPEVGSTHGKAEQAGIKFSWREDVSGTPNKDFRRIEIKVFMGEQTDYASAQLIGYLTRAGK</sequence>
<dbReference type="GO" id="GO:0015628">
    <property type="term" value="P:protein secretion by the type II secretion system"/>
    <property type="evidence" value="ECO:0007669"/>
    <property type="project" value="UniProtKB-UniRule"/>
</dbReference>
<gene>
    <name evidence="11" type="ORF">HNQ59_001150</name>
</gene>
<comment type="similarity">
    <text evidence="2 9">Belongs to the GSP I family.</text>
</comment>
<keyword evidence="8 9" id="KW-0472">Membrane</keyword>
<evidence type="ECO:0000256" key="8">
    <source>
        <dbReference type="ARBA" id="ARBA00023136"/>
    </source>
</evidence>